<dbReference type="eggNOG" id="COG0456">
    <property type="taxonomic scope" value="Bacteria"/>
</dbReference>
<proteinExistence type="predicted"/>
<dbReference type="Gene3D" id="3.40.630.30">
    <property type="match status" value="1"/>
</dbReference>
<gene>
    <name evidence="2" type="ORF">OFBG_00820</name>
</gene>
<dbReference type="InterPro" id="IPR016181">
    <property type="entry name" value="Acyl_CoA_acyltransferase"/>
</dbReference>
<dbReference type="InterPro" id="IPR000182">
    <property type="entry name" value="GNAT_dom"/>
</dbReference>
<dbReference type="EMBL" id="GG658170">
    <property type="protein sequence ID" value="EEO29792.1"/>
    <property type="molecule type" value="Genomic_DNA"/>
</dbReference>
<dbReference type="Pfam" id="PF13508">
    <property type="entry name" value="Acetyltransf_7"/>
    <property type="match status" value="1"/>
</dbReference>
<dbReference type="GeneID" id="77135266"/>
<dbReference type="CDD" id="cd04301">
    <property type="entry name" value="NAT_SF"/>
    <property type="match status" value="1"/>
</dbReference>
<name>C3X9B6_OXAFO</name>
<dbReference type="HOGENOM" id="CLU_142799_0_0_4"/>
<dbReference type="RefSeq" id="WP_005880543.1">
    <property type="nucleotide sequence ID" value="NZ_CP019430.1"/>
</dbReference>
<dbReference type="Proteomes" id="UP000005089">
    <property type="component" value="Unassembled WGS sequence"/>
</dbReference>
<dbReference type="GO" id="GO:0016747">
    <property type="term" value="F:acyltransferase activity, transferring groups other than amino-acyl groups"/>
    <property type="evidence" value="ECO:0007669"/>
    <property type="project" value="InterPro"/>
</dbReference>
<dbReference type="OrthoDB" id="9799601at2"/>
<dbReference type="PROSITE" id="PS51186">
    <property type="entry name" value="GNAT"/>
    <property type="match status" value="1"/>
</dbReference>
<dbReference type="STRING" id="847.BRW83_1394"/>
<evidence type="ECO:0000313" key="2">
    <source>
        <dbReference type="EMBL" id="EEO29792.1"/>
    </source>
</evidence>
<feature type="domain" description="N-acetyltransferase" evidence="1">
    <location>
        <begin position="7"/>
        <end position="149"/>
    </location>
</feature>
<keyword evidence="3" id="KW-1185">Reference proteome</keyword>
<dbReference type="SUPFAM" id="SSF55729">
    <property type="entry name" value="Acyl-CoA N-acyltransferases (Nat)"/>
    <property type="match status" value="1"/>
</dbReference>
<protein>
    <submittedName>
        <fullName evidence="2">Acetyltransferase, GNAT family</fullName>
    </submittedName>
</protein>
<dbReference type="AlphaFoldDB" id="C3X9B6"/>
<reference evidence="2 3" key="1">
    <citation type="submission" date="2009-02" db="EMBL/GenBank/DDBJ databases">
        <title>The Genome Sequence of Oxalobacter formigenes OXCC13.</title>
        <authorList>
            <consortium name="The Broad Institute Genome Sequencing Platform"/>
            <person name="Ward D."/>
            <person name="Young S.K."/>
            <person name="Kodira C.D."/>
            <person name="Zeng Q."/>
            <person name="Koehrsen M."/>
            <person name="Alvarado L."/>
            <person name="Berlin A."/>
            <person name="Borenstein D."/>
            <person name="Chen Z."/>
            <person name="Engels R."/>
            <person name="Freedman E."/>
            <person name="Gellesch M."/>
            <person name="Goldberg J."/>
            <person name="Griggs A."/>
            <person name="Gujja S."/>
            <person name="Heiman D."/>
            <person name="Hepburn T."/>
            <person name="Howarth C."/>
            <person name="Jen D."/>
            <person name="Larson L."/>
            <person name="Lewis B."/>
            <person name="Mehta T."/>
            <person name="Park D."/>
            <person name="Pearson M."/>
            <person name="Roberts A."/>
            <person name="Saif S."/>
            <person name="Shea T."/>
            <person name="Shenoy N."/>
            <person name="Sisk P."/>
            <person name="Stolte C."/>
            <person name="Sykes S."/>
            <person name="Walk T."/>
            <person name="White J."/>
            <person name="Yandava C."/>
            <person name="Allison M.J."/>
            <person name="Lander E."/>
            <person name="Nusbaum C."/>
            <person name="Galagan J."/>
            <person name="Birren B."/>
        </authorList>
    </citation>
    <scope>NUCLEOTIDE SEQUENCE [LARGE SCALE GENOMIC DNA]</scope>
    <source>
        <strain evidence="2 3">OXCC13</strain>
    </source>
</reference>
<keyword evidence="2" id="KW-0808">Transferase</keyword>
<accession>C3X9B6</accession>
<evidence type="ECO:0000313" key="3">
    <source>
        <dbReference type="Proteomes" id="UP000005089"/>
    </source>
</evidence>
<sequence length="149" mass="16796">MKITYYSTANPLSPEKTDALSRFLHRELEQYGDPVESIRKAIEYALDDPKNGRGGHVAIATENGKTIGAAVVNRTGMESYIPENILVYIAVHRDFRGQKFGKRLLSSVISETEGAIALHVEPDNPAFYLYRNLGFGNKYLEMRLDKRDC</sequence>
<evidence type="ECO:0000259" key="1">
    <source>
        <dbReference type="PROSITE" id="PS51186"/>
    </source>
</evidence>
<organism evidence="2 3">
    <name type="scientific">Oxalobacter formigenes OXCC13</name>
    <dbReference type="NCBI Taxonomy" id="556269"/>
    <lineage>
        <taxon>Bacteria</taxon>
        <taxon>Pseudomonadati</taxon>
        <taxon>Pseudomonadota</taxon>
        <taxon>Betaproteobacteria</taxon>
        <taxon>Burkholderiales</taxon>
        <taxon>Oxalobacteraceae</taxon>
        <taxon>Oxalobacter</taxon>
    </lineage>
</organism>